<dbReference type="STRING" id="1184151.AW736_25690"/>
<protein>
    <recommendedName>
        <fullName evidence="6">TonB C-terminal domain-containing protein</fullName>
    </recommendedName>
</protein>
<dbReference type="InterPro" id="IPR037682">
    <property type="entry name" value="TonB_C"/>
</dbReference>
<evidence type="ECO:0000259" key="6">
    <source>
        <dbReference type="PROSITE" id="PS52015"/>
    </source>
</evidence>
<evidence type="ECO:0000313" key="7">
    <source>
        <dbReference type="EMBL" id="OAM86966.1"/>
    </source>
</evidence>
<name>A0A178ID39_9BACT</name>
<dbReference type="InterPro" id="IPR006260">
    <property type="entry name" value="TonB/TolA_C"/>
</dbReference>
<comment type="subcellular location">
    <subcellularLocation>
        <location evidence="1">Membrane</location>
        <topology evidence="1">Single-pass membrane protein</topology>
    </subcellularLocation>
</comment>
<dbReference type="NCBIfam" id="TIGR01352">
    <property type="entry name" value="tonB_Cterm"/>
    <property type="match status" value="1"/>
</dbReference>
<dbReference type="GO" id="GO:0016020">
    <property type="term" value="C:membrane"/>
    <property type="evidence" value="ECO:0007669"/>
    <property type="project" value="UniProtKB-SubCell"/>
</dbReference>
<dbReference type="AlphaFoldDB" id="A0A178ID39"/>
<keyword evidence="3 5" id="KW-1133">Transmembrane helix</keyword>
<dbReference type="SUPFAM" id="SSF74653">
    <property type="entry name" value="TolA/TonB C-terminal domain"/>
    <property type="match status" value="1"/>
</dbReference>
<sequence length="213" mass="23924">MSCIFRIARRMALLIITGMKCAAPHVCIIIILLFSGCQSARPVMPAPVIAWSRLDFTPRAPKAPTEQQRQAMMAINRATGISEDIPQTLPMPPQIDCIPLSEDEKTALQKKIGGSFDTMRRLKEHVPPKVRPPVYPFAVAKRNENGTVDLIVRVSTNGKIYPTLVVSATSQELVEAVVVAMRRWEPKPSTEGYYRIQFDFTIKDSTSRMVEWK</sequence>
<feature type="domain" description="TonB C-terminal" evidence="6">
    <location>
        <begin position="120"/>
        <end position="211"/>
    </location>
</feature>
<evidence type="ECO:0000256" key="2">
    <source>
        <dbReference type="ARBA" id="ARBA00022692"/>
    </source>
</evidence>
<dbReference type="EMBL" id="LRRQ01000190">
    <property type="protein sequence ID" value="OAM86966.1"/>
    <property type="molecule type" value="Genomic_DNA"/>
</dbReference>
<comment type="caution">
    <text evidence="7">The sequence shown here is derived from an EMBL/GenBank/DDBJ whole genome shotgun (WGS) entry which is preliminary data.</text>
</comment>
<dbReference type="Proteomes" id="UP000078486">
    <property type="component" value="Unassembled WGS sequence"/>
</dbReference>
<evidence type="ECO:0000256" key="1">
    <source>
        <dbReference type="ARBA" id="ARBA00004167"/>
    </source>
</evidence>
<reference evidence="7 8" key="1">
    <citation type="submission" date="2016-01" db="EMBL/GenBank/DDBJ databases">
        <title>High potential of lignocellulose degradation of a new Verrucomicrobia species.</title>
        <authorList>
            <person name="Wang Y."/>
            <person name="Shi Y."/>
            <person name="Qiu Z."/>
            <person name="Liu S."/>
            <person name="Yang H."/>
        </authorList>
    </citation>
    <scope>NUCLEOTIDE SEQUENCE [LARGE SCALE GENOMIC DNA]</scope>
    <source>
        <strain evidence="7 8">TSB47</strain>
    </source>
</reference>
<organism evidence="7 8">
    <name type="scientific">Termitidicoccus mucosus</name>
    <dbReference type="NCBI Taxonomy" id="1184151"/>
    <lineage>
        <taxon>Bacteria</taxon>
        <taxon>Pseudomonadati</taxon>
        <taxon>Verrucomicrobiota</taxon>
        <taxon>Opitutia</taxon>
        <taxon>Opitutales</taxon>
        <taxon>Opitutaceae</taxon>
        <taxon>Termitidicoccus</taxon>
    </lineage>
</organism>
<proteinExistence type="predicted"/>
<accession>A0A178ID39</accession>
<evidence type="ECO:0000256" key="4">
    <source>
        <dbReference type="ARBA" id="ARBA00023136"/>
    </source>
</evidence>
<gene>
    <name evidence="7" type="ORF">AW736_25690</name>
</gene>
<keyword evidence="2 5" id="KW-0812">Transmembrane</keyword>
<evidence type="ECO:0000256" key="5">
    <source>
        <dbReference type="SAM" id="Phobius"/>
    </source>
</evidence>
<dbReference type="Pfam" id="PF03544">
    <property type="entry name" value="TonB_C"/>
    <property type="match status" value="1"/>
</dbReference>
<dbReference type="PROSITE" id="PS52015">
    <property type="entry name" value="TONB_CTD"/>
    <property type="match status" value="1"/>
</dbReference>
<feature type="transmembrane region" description="Helical" evidence="5">
    <location>
        <begin position="12"/>
        <end position="34"/>
    </location>
</feature>
<keyword evidence="8" id="KW-1185">Reference proteome</keyword>
<dbReference type="Gene3D" id="3.30.2420.10">
    <property type="entry name" value="TonB"/>
    <property type="match status" value="1"/>
</dbReference>
<evidence type="ECO:0000313" key="8">
    <source>
        <dbReference type="Proteomes" id="UP000078486"/>
    </source>
</evidence>
<dbReference type="GO" id="GO:0055085">
    <property type="term" value="P:transmembrane transport"/>
    <property type="evidence" value="ECO:0007669"/>
    <property type="project" value="InterPro"/>
</dbReference>
<keyword evidence="4 5" id="KW-0472">Membrane</keyword>
<evidence type="ECO:0000256" key="3">
    <source>
        <dbReference type="ARBA" id="ARBA00022989"/>
    </source>
</evidence>